<dbReference type="Gene3D" id="1.20.1600.10">
    <property type="entry name" value="Outer membrane efflux proteins (OEP)"/>
    <property type="match status" value="1"/>
</dbReference>
<dbReference type="InterPro" id="IPR051906">
    <property type="entry name" value="TolC-like"/>
</dbReference>
<evidence type="ECO:0000256" key="9">
    <source>
        <dbReference type="SAM" id="SignalP"/>
    </source>
</evidence>
<sequence>MVKARKERRWARVAAAVALCLPCSSFVTPLHAADAAQIKNIPASLPPMRTQSELNRASQTQPVARARSQNAAPATSLPSMRTQSQYASTSKAVPTRAFSAPQPERYATAQQPAAPLSKPQSTAGNRAALKKNYDFFPAVTEYYKPDPAYASVRRHSASANSRATSGMVQGNFNGTSTSDSREFLRSMVARALAYSPELRAASSEVLASDYMVDQVKGQRLPQVRLGVTSPLTTVGGDRQASSNNTHFSDSSGTVSVNTPIIDWGRIGNQVDNSLETAKAARYSKEYSREQLAYNTVSELMNMSRYEQSRIVAKHYVGRMKELVNMLSQITQADRGRESELVQAKAKLMSAQASMDNIEHQLSASKIKLVRLLGAEPSLPDDLNWQDTIIPASVAIASLDKNPMMLNLQAKVRAAEYEAESIKAAALPQVNWVVSKSTAKDSNGNESGWYTGLNVEWEAFSGGSQRAAQMTARAKANVAQQQYEVSYRDLEYQINYQVQVRDSSFLRADDYDRLSDETDRVRQMFYQQWYHLGKRTLLDVLTAENDHFNNQLSAINNRYDGYISNVNVIASAAMMLSWMRIT</sequence>
<dbReference type="RefSeq" id="WP_176608635.1">
    <property type="nucleotide sequence ID" value="NZ_CP056117.1"/>
</dbReference>
<evidence type="ECO:0000256" key="7">
    <source>
        <dbReference type="ARBA" id="ARBA00023237"/>
    </source>
</evidence>
<dbReference type="Pfam" id="PF02321">
    <property type="entry name" value="OEP"/>
    <property type="match status" value="2"/>
</dbReference>
<evidence type="ECO:0000256" key="8">
    <source>
        <dbReference type="SAM" id="MobiDB-lite"/>
    </source>
</evidence>
<dbReference type="PANTHER" id="PTHR30026:SF20">
    <property type="entry name" value="OUTER MEMBRANE PROTEIN TOLC"/>
    <property type="match status" value="1"/>
</dbReference>
<evidence type="ECO:0000256" key="4">
    <source>
        <dbReference type="ARBA" id="ARBA00022452"/>
    </source>
</evidence>
<feature type="compositionally biased region" description="Polar residues" evidence="8">
    <location>
        <begin position="239"/>
        <end position="251"/>
    </location>
</feature>
<dbReference type="PANTHER" id="PTHR30026">
    <property type="entry name" value="OUTER MEMBRANE PROTEIN TOLC"/>
    <property type="match status" value="1"/>
</dbReference>
<protein>
    <submittedName>
        <fullName evidence="10">TolC family protein</fullName>
    </submittedName>
</protein>
<evidence type="ECO:0000256" key="3">
    <source>
        <dbReference type="ARBA" id="ARBA00022448"/>
    </source>
</evidence>
<keyword evidence="5" id="KW-0812">Transmembrane</keyword>
<evidence type="ECO:0000256" key="2">
    <source>
        <dbReference type="ARBA" id="ARBA00007613"/>
    </source>
</evidence>
<name>A0A7H8U8U3_ENTCL</name>
<evidence type="ECO:0000313" key="11">
    <source>
        <dbReference type="Proteomes" id="UP000509421"/>
    </source>
</evidence>
<evidence type="ECO:0000256" key="5">
    <source>
        <dbReference type="ARBA" id="ARBA00022692"/>
    </source>
</evidence>
<keyword evidence="6" id="KW-0472">Membrane</keyword>
<keyword evidence="4" id="KW-1134">Transmembrane beta strand</keyword>
<dbReference type="Proteomes" id="UP000509421">
    <property type="component" value="Chromosome"/>
</dbReference>
<dbReference type="SUPFAM" id="SSF56954">
    <property type="entry name" value="Outer membrane efflux proteins (OEP)"/>
    <property type="match status" value="1"/>
</dbReference>
<dbReference type="EMBL" id="CP056117">
    <property type="protein sequence ID" value="QKZ96250.1"/>
    <property type="molecule type" value="Genomic_DNA"/>
</dbReference>
<reference evidence="10 11" key="1">
    <citation type="submission" date="2020-06" db="EMBL/GenBank/DDBJ databases">
        <title>Long-read sequencing of DSM26481-BlokeschLab.</title>
        <authorList>
            <person name="Blokesch M."/>
        </authorList>
    </citation>
    <scope>NUCLEOTIDE SEQUENCE [LARGE SCALE GENOMIC DNA]</scope>
    <source>
        <strain evidence="10 11">DSM 26481</strain>
    </source>
</reference>
<gene>
    <name evidence="10" type="ORF">HWQ14_00275</name>
</gene>
<dbReference type="GO" id="GO:1990281">
    <property type="term" value="C:efflux pump complex"/>
    <property type="evidence" value="ECO:0007669"/>
    <property type="project" value="TreeGrafter"/>
</dbReference>
<feature type="signal peptide" evidence="9">
    <location>
        <begin position="1"/>
        <end position="32"/>
    </location>
</feature>
<dbReference type="GO" id="GO:0015562">
    <property type="term" value="F:efflux transmembrane transporter activity"/>
    <property type="evidence" value="ECO:0007669"/>
    <property type="project" value="InterPro"/>
</dbReference>
<comment type="subcellular location">
    <subcellularLocation>
        <location evidence="1">Cell outer membrane</location>
    </subcellularLocation>
</comment>
<keyword evidence="9" id="KW-0732">Signal</keyword>
<accession>A0A7H8U8U3</accession>
<feature type="region of interest" description="Disordered" evidence="8">
    <location>
        <begin position="232"/>
        <end position="251"/>
    </location>
</feature>
<feature type="compositionally biased region" description="Polar residues" evidence="8">
    <location>
        <begin position="49"/>
        <end position="92"/>
    </location>
</feature>
<evidence type="ECO:0000256" key="6">
    <source>
        <dbReference type="ARBA" id="ARBA00023136"/>
    </source>
</evidence>
<feature type="region of interest" description="Disordered" evidence="8">
    <location>
        <begin position="46"/>
        <end position="124"/>
    </location>
</feature>
<keyword evidence="7" id="KW-0998">Cell outer membrane</keyword>
<dbReference type="AlphaFoldDB" id="A0A7H8U8U3"/>
<comment type="similarity">
    <text evidence="2">Belongs to the outer membrane factor (OMF) (TC 1.B.17) family.</text>
</comment>
<evidence type="ECO:0000256" key="1">
    <source>
        <dbReference type="ARBA" id="ARBA00004442"/>
    </source>
</evidence>
<keyword evidence="3" id="KW-0813">Transport</keyword>
<dbReference type="GO" id="GO:0015288">
    <property type="term" value="F:porin activity"/>
    <property type="evidence" value="ECO:0007669"/>
    <property type="project" value="TreeGrafter"/>
</dbReference>
<evidence type="ECO:0000313" key="10">
    <source>
        <dbReference type="EMBL" id="QKZ96250.1"/>
    </source>
</evidence>
<proteinExistence type="inferred from homology"/>
<dbReference type="InterPro" id="IPR003423">
    <property type="entry name" value="OMP_efflux"/>
</dbReference>
<feature type="chain" id="PRO_5028871822" evidence="9">
    <location>
        <begin position="33"/>
        <end position="581"/>
    </location>
</feature>
<organism evidence="10 11">
    <name type="scientific">Enterobacter cloacae</name>
    <dbReference type="NCBI Taxonomy" id="550"/>
    <lineage>
        <taxon>Bacteria</taxon>
        <taxon>Pseudomonadati</taxon>
        <taxon>Pseudomonadota</taxon>
        <taxon>Gammaproteobacteria</taxon>
        <taxon>Enterobacterales</taxon>
        <taxon>Enterobacteriaceae</taxon>
        <taxon>Enterobacter</taxon>
        <taxon>Enterobacter cloacae complex</taxon>
    </lineage>
</organism>
<dbReference type="GO" id="GO:0009279">
    <property type="term" value="C:cell outer membrane"/>
    <property type="evidence" value="ECO:0007669"/>
    <property type="project" value="UniProtKB-SubCell"/>
</dbReference>